<reference evidence="2" key="1">
    <citation type="submission" date="2016-11" db="EMBL/GenBank/DDBJ databases">
        <authorList>
            <person name="Varghese N."/>
            <person name="Submissions S."/>
        </authorList>
    </citation>
    <scope>NUCLEOTIDE SEQUENCE [LARGE SCALE GENOMIC DNA]</scope>
    <source>
        <strain evidence="2">DSM 19978</strain>
    </source>
</reference>
<keyword evidence="2" id="KW-1185">Reference proteome</keyword>
<evidence type="ECO:0000313" key="2">
    <source>
        <dbReference type="Proteomes" id="UP000184516"/>
    </source>
</evidence>
<protein>
    <recommendedName>
        <fullName evidence="3">HEPN AbiU2-like domain-containing protein</fullName>
    </recommendedName>
</protein>
<dbReference type="Proteomes" id="UP000184516">
    <property type="component" value="Unassembled WGS sequence"/>
</dbReference>
<evidence type="ECO:0008006" key="3">
    <source>
        <dbReference type="Google" id="ProtNLM"/>
    </source>
</evidence>
<sequence length="206" mass="24986">MDLQKLKHTLFNVNHICEHVTHSRNEIKKINYDEHSHVYVDVHRLLDIFICSLMDELIVFEKFVIEENNDYLSDTLYALQPLIDYINRFDSLRIKRNKLLAHHNRDRKKIFAPWWKELQGKRFATTNEEESMIFSTVKSIHQVFVKRFPKELEEVLDEYDKEINEYEKYIMDAHDVDSFKDISPVVDEVKKRMKERDFNFTIMSKK</sequence>
<evidence type="ECO:0000313" key="1">
    <source>
        <dbReference type="EMBL" id="SHG46475.1"/>
    </source>
</evidence>
<dbReference type="RefSeq" id="WP_073370469.1">
    <property type="nucleotide sequence ID" value="NZ_FQWB01000004.1"/>
</dbReference>
<name>A0A1M5K1B8_9FLAO</name>
<proteinExistence type="predicted"/>
<organism evidence="1 2">
    <name type="scientific">Flavobacterium fluvii</name>
    <dbReference type="NCBI Taxonomy" id="468056"/>
    <lineage>
        <taxon>Bacteria</taxon>
        <taxon>Pseudomonadati</taxon>
        <taxon>Bacteroidota</taxon>
        <taxon>Flavobacteriia</taxon>
        <taxon>Flavobacteriales</taxon>
        <taxon>Flavobacteriaceae</taxon>
        <taxon>Flavobacterium</taxon>
    </lineage>
</organism>
<accession>A0A1M5K1B8</accession>
<gene>
    <name evidence="1" type="ORF">SAMN05443549_104146</name>
</gene>
<dbReference type="OrthoDB" id="5363652at2"/>
<dbReference type="EMBL" id="FQWB01000004">
    <property type="protein sequence ID" value="SHG46475.1"/>
    <property type="molecule type" value="Genomic_DNA"/>
</dbReference>
<dbReference type="AlphaFoldDB" id="A0A1M5K1B8"/>